<evidence type="ECO:0000256" key="13">
    <source>
        <dbReference type="ARBA" id="ARBA00047833"/>
    </source>
</evidence>
<feature type="domain" description="Mur ligase C-terminal" evidence="16">
    <location>
        <begin position="330"/>
        <end position="458"/>
    </location>
</feature>
<evidence type="ECO:0000259" key="15">
    <source>
        <dbReference type="Pfam" id="PF01225"/>
    </source>
</evidence>
<dbReference type="Gene3D" id="3.90.190.20">
    <property type="entry name" value="Mur ligase, C-terminal domain"/>
    <property type="match status" value="1"/>
</dbReference>
<evidence type="ECO:0000256" key="14">
    <source>
        <dbReference type="HAMAP-Rule" id="MF_00046"/>
    </source>
</evidence>
<protein>
    <recommendedName>
        <fullName evidence="3 14">UDP-N-acetylmuramate--L-alanine ligase</fullName>
        <ecNumber evidence="3 14">6.3.2.8</ecNumber>
    </recommendedName>
    <alternativeName>
        <fullName evidence="14">UDP-N-acetylmuramoyl-L-alanine synthetase</fullName>
    </alternativeName>
</protein>
<dbReference type="HAMAP" id="MF_00046">
    <property type="entry name" value="MurC"/>
    <property type="match status" value="1"/>
</dbReference>
<keyword evidence="10 14" id="KW-0573">Peptidoglycan synthesis</keyword>
<evidence type="ECO:0000259" key="17">
    <source>
        <dbReference type="Pfam" id="PF08245"/>
    </source>
</evidence>
<evidence type="ECO:0000256" key="9">
    <source>
        <dbReference type="ARBA" id="ARBA00022960"/>
    </source>
</evidence>
<dbReference type="InterPro" id="IPR036615">
    <property type="entry name" value="Mur_ligase_C_dom_sf"/>
</dbReference>
<dbReference type="PANTHER" id="PTHR43445:SF3">
    <property type="entry name" value="UDP-N-ACETYLMURAMATE--L-ALANINE LIGASE"/>
    <property type="match status" value="1"/>
</dbReference>
<evidence type="ECO:0000256" key="3">
    <source>
        <dbReference type="ARBA" id="ARBA00012211"/>
    </source>
</evidence>
<comment type="function">
    <text evidence="14">Cell wall formation.</text>
</comment>
<gene>
    <name evidence="14 18" type="primary">murC</name>
    <name evidence="18" type="ORF">FKZ61_10420</name>
</gene>
<evidence type="ECO:0000256" key="4">
    <source>
        <dbReference type="ARBA" id="ARBA00022490"/>
    </source>
</evidence>
<dbReference type="FunCoup" id="A0A540VGH4">
    <property type="interactions" value="312"/>
</dbReference>
<dbReference type="Pfam" id="PF08245">
    <property type="entry name" value="Mur_ligase_M"/>
    <property type="match status" value="1"/>
</dbReference>
<dbReference type="NCBIfam" id="TIGR01082">
    <property type="entry name" value="murC"/>
    <property type="match status" value="1"/>
</dbReference>
<evidence type="ECO:0000256" key="5">
    <source>
        <dbReference type="ARBA" id="ARBA00022598"/>
    </source>
</evidence>
<evidence type="ECO:0000256" key="12">
    <source>
        <dbReference type="ARBA" id="ARBA00023316"/>
    </source>
</evidence>
<dbReference type="GO" id="GO:0009252">
    <property type="term" value="P:peptidoglycan biosynthetic process"/>
    <property type="evidence" value="ECO:0007669"/>
    <property type="project" value="UniProtKB-UniRule"/>
</dbReference>
<dbReference type="GO" id="GO:0005524">
    <property type="term" value="F:ATP binding"/>
    <property type="evidence" value="ECO:0007669"/>
    <property type="project" value="UniProtKB-UniRule"/>
</dbReference>
<dbReference type="PANTHER" id="PTHR43445">
    <property type="entry name" value="UDP-N-ACETYLMURAMATE--L-ALANINE LIGASE-RELATED"/>
    <property type="match status" value="1"/>
</dbReference>
<dbReference type="SUPFAM" id="SSF53244">
    <property type="entry name" value="MurD-like peptide ligases, peptide-binding domain"/>
    <property type="match status" value="1"/>
</dbReference>
<keyword evidence="4 14" id="KW-0963">Cytoplasm</keyword>
<dbReference type="RefSeq" id="WP_141610064.1">
    <property type="nucleotide sequence ID" value="NZ_VIGC02000011.1"/>
</dbReference>
<dbReference type="GO" id="GO:0008763">
    <property type="term" value="F:UDP-N-acetylmuramate-L-alanine ligase activity"/>
    <property type="evidence" value="ECO:0007669"/>
    <property type="project" value="UniProtKB-UniRule"/>
</dbReference>
<keyword evidence="19" id="KW-1185">Reference proteome</keyword>
<sequence length="482" mass="51923">MSSNWQERLKAHDSTLRIHLLGIGGAGLSAIARVLLEMGVQVSGSDRQVGPVTEQLAAAGARIFQGQAADNLLALAPAERPHVVLMSSAVGPDNPERQAAISLGIPVVRRNEFLPALLAGRQVIAVAGTHGKSTTTAMIVKVLRDAGIEAGYIVGAHLPGYGNASAGRSPYFVIEADEYDRMFLGLRPTVAVVTNVEWDHPDCYPTPTSFREAFSQFVDTVDPDGLVVSCRDDPGAEQIRARHQAPAPRWITYGLHARADLRAVRPTPTPGQGYTADLQWWHAPTGPLTLGVPGLHNVRNALAALAVSCWCDVPSAQALESLRTYRGTARRFEIKGEAQGVLVVDDYAHHPTEIQATLAAARARYPERQIRAVFQPHTFSRTRHMLYRMGESFQAADEVIVTDIYAAREQDDGSVTAGELVAASPHPNIHHIPTLTQVAEYLAQAVRPGDLVITLGAGDSYRVGELLLERLQAVATAPTEAS</sequence>
<dbReference type="Gene3D" id="3.40.50.720">
    <property type="entry name" value="NAD(P)-binding Rossmann-like Domain"/>
    <property type="match status" value="1"/>
</dbReference>
<evidence type="ECO:0000313" key="18">
    <source>
        <dbReference type="EMBL" id="TQE95841.1"/>
    </source>
</evidence>
<dbReference type="GO" id="GO:0071555">
    <property type="term" value="P:cell wall organization"/>
    <property type="evidence" value="ECO:0007669"/>
    <property type="project" value="UniProtKB-KW"/>
</dbReference>
<dbReference type="GO" id="GO:0051301">
    <property type="term" value="P:cell division"/>
    <property type="evidence" value="ECO:0007669"/>
    <property type="project" value="UniProtKB-KW"/>
</dbReference>
<reference evidence="18 19" key="1">
    <citation type="submission" date="2019-06" db="EMBL/GenBank/DDBJ databases">
        <title>Genome sequence of Litorilinea aerophila BAA-2444.</title>
        <authorList>
            <person name="Maclea K.S."/>
            <person name="Maurais E.G."/>
            <person name="Iannazzi L.C."/>
        </authorList>
    </citation>
    <scope>NUCLEOTIDE SEQUENCE [LARGE SCALE GENOMIC DNA]</scope>
    <source>
        <strain evidence="18 19">ATCC BAA-2444</strain>
    </source>
</reference>
<accession>A0A540VGH4</accession>
<evidence type="ECO:0000256" key="11">
    <source>
        <dbReference type="ARBA" id="ARBA00023306"/>
    </source>
</evidence>
<dbReference type="InterPro" id="IPR036565">
    <property type="entry name" value="Mur-like_cat_sf"/>
</dbReference>
<comment type="pathway">
    <text evidence="2 14">Cell wall biogenesis; peptidoglycan biosynthesis.</text>
</comment>
<proteinExistence type="inferred from homology"/>
<dbReference type="OrthoDB" id="9804126at2"/>
<organism evidence="18 19">
    <name type="scientific">Litorilinea aerophila</name>
    <dbReference type="NCBI Taxonomy" id="1204385"/>
    <lineage>
        <taxon>Bacteria</taxon>
        <taxon>Bacillati</taxon>
        <taxon>Chloroflexota</taxon>
        <taxon>Caldilineae</taxon>
        <taxon>Caldilineales</taxon>
        <taxon>Caldilineaceae</taxon>
        <taxon>Litorilinea</taxon>
    </lineage>
</organism>
<comment type="subcellular location">
    <subcellularLocation>
        <location evidence="1 14">Cytoplasm</location>
    </subcellularLocation>
</comment>
<dbReference type="UniPathway" id="UPA00219"/>
<keyword evidence="12 14" id="KW-0961">Cell wall biogenesis/degradation</keyword>
<evidence type="ECO:0000256" key="2">
    <source>
        <dbReference type="ARBA" id="ARBA00004752"/>
    </source>
</evidence>
<evidence type="ECO:0000256" key="7">
    <source>
        <dbReference type="ARBA" id="ARBA00022741"/>
    </source>
</evidence>
<dbReference type="InterPro" id="IPR013221">
    <property type="entry name" value="Mur_ligase_cen"/>
</dbReference>
<dbReference type="GO" id="GO:0008360">
    <property type="term" value="P:regulation of cell shape"/>
    <property type="evidence" value="ECO:0007669"/>
    <property type="project" value="UniProtKB-KW"/>
</dbReference>
<evidence type="ECO:0000256" key="1">
    <source>
        <dbReference type="ARBA" id="ARBA00004496"/>
    </source>
</evidence>
<dbReference type="InterPro" id="IPR005758">
    <property type="entry name" value="UDP-N-AcMur_Ala_ligase_MurC"/>
</dbReference>
<evidence type="ECO:0000256" key="6">
    <source>
        <dbReference type="ARBA" id="ARBA00022618"/>
    </source>
</evidence>
<keyword evidence="7 14" id="KW-0547">Nucleotide-binding</keyword>
<dbReference type="GO" id="GO:0005737">
    <property type="term" value="C:cytoplasm"/>
    <property type="evidence" value="ECO:0007669"/>
    <property type="project" value="UniProtKB-SubCell"/>
</dbReference>
<name>A0A540VGH4_9CHLR</name>
<dbReference type="InterPro" id="IPR000713">
    <property type="entry name" value="Mur_ligase_N"/>
</dbReference>
<dbReference type="EC" id="6.3.2.8" evidence="3 14"/>
<comment type="similarity">
    <text evidence="14">Belongs to the MurCDEF family.</text>
</comment>
<dbReference type="InterPro" id="IPR004101">
    <property type="entry name" value="Mur_ligase_C"/>
</dbReference>
<feature type="domain" description="Mur ligase N-terminal catalytic" evidence="15">
    <location>
        <begin position="17"/>
        <end position="120"/>
    </location>
</feature>
<dbReference type="Pfam" id="PF02875">
    <property type="entry name" value="Mur_ligase_C"/>
    <property type="match status" value="1"/>
</dbReference>
<dbReference type="EMBL" id="VIGC01000011">
    <property type="protein sequence ID" value="TQE95841.1"/>
    <property type="molecule type" value="Genomic_DNA"/>
</dbReference>
<evidence type="ECO:0000313" key="19">
    <source>
        <dbReference type="Proteomes" id="UP000317371"/>
    </source>
</evidence>
<feature type="domain" description="Mur ligase central" evidence="17">
    <location>
        <begin position="126"/>
        <end position="307"/>
    </location>
</feature>
<dbReference type="Pfam" id="PF01225">
    <property type="entry name" value="Mur_ligase"/>
    <property type="match status" value="1"/>
</dbReference>
<dbReference type="InParanoid" id="A0A540VGH4"/>
<dbReference type="Gene3D" id="3.40.1190.10">
    <property type="entry name" value="Mur-like, catalytic domain"/>
    <property type="match status" value="1"/>
</dbReference>
<keyword evidence="8 14" id="KW-0067">ATP-binding</keyword>
<keyword evidence="6 14" id="KW-0132">Cell division</keyword>
<evidence type="ECO:0000259" key="16">
    <source>
        <dbReference type="Pfam" id="PF02875"/>
    </source>
</evidence>
<feature type="binding site" evidence="14">
    <location>
        <begin position="128"/>
        <end position="134"/>
    </location>
    <ligand>
        <name>ATP</name>
        <dbReference type="ChEBI" id="CHEBI:30616"/>
    </ligand>
</feature>
<dbReference type="SUPFAM" id="SSF53623">
    <property type="entry name" value="MurD-like peptide ligases, catalytic domain"/>
    <property type="match status" value="1"/>
</dbReference>
<keyword evidence="11 14" id="KW-0131">Cell cycle</keyword>
<dbReference type="AlphaFoldDB" id="A0A540VGH4"/>
<keyword evidence="5 14" id="KW-0436">Ligase</keyword>
<evidence type="ECO:0000256" key="10">
    <source>
        <dbReference type="ARBA" id="ARBA00022984"/>
    </source>
</evidence>
<keyword evidence="9 14" id="KW-0133">Cell shape</keyword>
<comment type="catalytic activity">
    <reaction evidence="13 14">
        <text>UDP-N-acetyl-alpha-D-muramate + L-alanine + ATP = UDP-N-acetyl-alpha-D-muramoyl-L-alanine + ADP + phosphate + H(+)</text>
        <dbReference type="Rhea" id="RHEA:23372"/>
        <dbReference type="ChEBI" id="CHEBI:15378"/>
        <dbReference type="ChEBI" id="CHEBI:30616"/>
        <dbReference type="ChEBI" id="CHEBI:43474"/>
        <dbReference type="ChEBI" id="CHEBI:57972"/>
        <dbReference type="ChEBI" id="CHEBI:70757"/>
        <dbReference type="ChEBI" id="CHEBI:83898"/>
        <dbReference type="ChEBI" id="CHEBI:456216"/>
        <dbReference type="EC" id="6.3.2.8"/>
    </reaction>
</comment>
<evidence type="ECO:0000256" key="8">
    <source>
        <dbReference type="ARBA" id="ARBA00022840"/>
    </source>
</evidence>
<dbReference type="SUPFAM" id="SSF51984">
    <property type="entry name" value="MurCD N-terminal domain"/>
    <property type="match status" value="1"/>
</dbReference>
<dbReference type="InterPro" id="IPR050061">
    <property type="entry name" value="MurCDEF_pg_biosynth"/>
</dbReference>
<dbReference type="Proteomes" id="UP000317371">
    <property type="component" value="Unassembled WGS sequence"/>
</dbReference>
<comment type="caution">
    <text evidence="18">The sequence shown here is derived from an EMBL/GenBank/DDBJ whole genome shotgun (WGS) entry which is preliminary data.</text>
</comment>